<keyword evidence="3" id="KW-1185">Reference proteome</keyword>
<evidence type="ECO:0000313" key="3">
    <source>
        <dbReference type="Proteomes" id="UP000008068"/>
    </source>
</evidence>
<accession>G0P1Y6</accession>
<organism evidence="3">
    <name type="scientific">Caenorhabditis brenneri</name>
    <name type="common">Nematode worm</name>
    <dbReference type="NCBI Taxonomy" id="135651"/>
    <lineage>
        <taxon>Eukaryota</taxon>
        <taxon>Metazoa</taxon>
        <taxon>Ecdysozoa</taxon>
        <taxon>Nematoda</taxon>
        <taxon>Chromadorea</taxon>
        <taxon>Rhabditida</taxon>
        <taxon>Rhabditina</taxon>
        <taxon>Rhabditomorpha</taxon>
        <taxon>Rhabditoidea</taxon>
        <taxon>Rhabditidae</taxon>
        <taxon>Peloderinae</taxon>
        <taxon>Caenorhabditis</taxon>
    </lineage>
</organism>
<proteinExistence type="predicted"/>
<sequence length="55" mass="6149">MISNRIQVSTGLGTKEKKEKKRLAPVGVELAMQDSKTAVLSARLRGQKQKKRRKA</sequence>
<feature type="compositionally biased region" description="Polar residues" evidence="1">
    <location>
        <begin position="1"/>
        <end position="12"/>
    </location>
</feature>
<reference evidence="3" key="1">
    <citation type="submission" date="2011-07" db="EMBL/GenBank/DDBJ databases">
        <authorList>
            <consortium name="Caenorhabditis brenneri Sequencing and Analysis Consortium"/>
            <person name="Wilson R.K."/>
        </authorList>
    </citation>
    <scope>NUCLEOTIDE SEQUENCE [LARGE SCALE GENOMIC DNA]</scope>
    <source>
        <strain evidence="3">PB2801</strain>
    </source>
</reference>
<evidence type="ECO:0000313" key="2">
    <source>
        <dbReference type="EMBL" id="EGT42857.1"/>
    </source>
</evidence>
<feature type="region of interest" description="Disordered" evidence="1">
    <location>
        <begin position="1"/>
        <end position="20"/>
    </location>
</feature>
<gene>
    <name evidence="2" type="ORF">CAEBREN_30151</name>
</gene>
<dbReference type="EMBL" id="GL380020">
    <property type="protein sequence ID" value="EGT42857.1"/>
    <property type="molecule type" value="Genomic_DNA"/>
</dbReference>
<protein>
    <submittedName>
        <fullName evidence="2">Uncharacterized protein</fullName>
    </submittedName>
</protein>
<evidence type="ECO:0000256" key="1">
    <source>
        <dbReference type="SAM" id="MobiDB-lite"/>
    </source>
</evidence>
<dbReference type="HOGENOM" id="CLU_3034342_0_0_1"/>
<dbReference type="AlphaFoldDB" id="G0P1Y6"/>
<dbReference type="InParanoid" id="G0P1Y6"/>
<dbReference type="Proteomes" id="UP000008068">
    <property type="component" value="Unassembled WGS sequence"/>
</dbReference>
<name>G0P1Y6_CAEBE</name>